<keyword evidence="1" id="KW-0833">Ubl conjugation pathway</keyword>
<organism evidence="4">
    <name type="scientific">Candidozyma auris</name>
    <name type="common">Yeast</name>
    <name type="synonym">Candida auris</name>
    <dbReference type="NCBI Taxonomy" id="498019"/>
    <lineage>
        <taxon>Eukaryota</taxon>
        <taxon>Fungi</taxon>
        <taxon>Dikarya</taxon>
        <taxon>Ascomycota</taxon>
        <taxon>Saccharomycotina</taxon>
        <taxon>Pichiomycetes</taxon>
        <taxon>Metschnikowiaceae</taxon>
        <taxon>Candidozyma</taxon>
    </lineage>
</organism>
<dbReference type="Proteomes" id="UP000825438">
    <property type="component" value="Chromosome I"/>
</dbReference>
<dbReference type="GO" id="GO:0097602">
    <property type="term" value="F:cullin family protein binding"/>
    <property type="evidence" value="ECO:0007669"/>
    <property type="project" value="TreeGrafter"/>
</dbReference>
<dbReference type="GO" id="GO:0045116">
    <property type="term" value="P:protein neddylation"/>
    <property type="evidence" value="ECO:0007669"/>
    <property type="project" value="TreeGrafter"/>
</dbReference>
<feature type="domain" description="DCUN1" evidence="3">
    <location>
        <begin position="53"/>
        <end position="251"/>
    </location>
</feature>
<dbReference type="PANTHER" id="PTHR12281">
    <property type="entry name" value="RP42 RELATED"/>
    <property type="match status" value="1"/>
</dbReference>
<dbReference type="InterPro" id="IPR014764">
    <property type="entry name" value="DCN-prot"/>
</dbReference>
<dbReference type="Pfam" id="PF03556">
    <property type="entry name" value="Cullin_binding"/>
    <property type="match status" value="1"/>
</dbReference>
<accession>A0A8F2VXZ3</accession>
<dbReference type="InterPro" id="IPR005176">
    <property type="entry name" value="PONY_dom"/>
</dbReference>
<comment type="function">
    <text evidence="2">Neddylation of cullins play an essential role in the regulation of SCF-type complexes activity.</text>
</comment>
<dbReference type="InterPro" id="IPR042460">
    <property type="entry name" value="DCN1-like_PONY"/>
</dbReference>
<evidence type="ECO:0000256" key="1">
    <source>
        <dbReference type="ARBA" id="ARBA00022786"/>
    </source>
</evidence>
<dbReference type="InterPro" id="IPR009060">
    <property type="entry name" value="UBA-like_sf"/>
</dbReference>
<dbReference type="PANTHER" id="PTHR12281:SF31">
    <property type="entry name" value="DCN1-LIKE PROTEIN 3"/>
    <property type="match status" value="1"/>
</dbReference>
<gene>
    <name evidence="4" type="ORF">CA7LBN_000597</name>
</gene>
<reference evidence="4" key="1">
    <citation type="submission" date="2021-06" db="EMBL/GenBank/DDBJ databases">
        <title>Candida auris outbreak in lebanese hospital.</title>
        <authorList>
            <person name="Finianos M."/>
        </authorList>
    </citation>
    <scope>NUCLEOTIDE SEQUENCE</scope>
    <source>
        <strain evidence="4">CA7LBN</strain>
    </source>
</reference>
<dbReference type="GO" id="GO:0032182">
    <property type="term" value="F:ubiquitin-like protein binding"/>
    <property type="evidence" value="ECO:0007669"/>
    <property type="project" value="TreeGrafter"/>
</dbReference>
<evidence type="ECO:0000259" key="3">
    <source>
        <dbReference type="PROSITE" id="PS51229"/>
    </source>
</evidence>
<dbReference type="Gene3D" id="1.10.8.10">
    <property type="entry name" value="DNA helicase RuvA subunit, C-terminal domain"/>
    <property type="match status" value="1"/>
</dbReference>
<proteinExistence type="predicted"/>
<dbReference type="PROSITE" id="PS51229">
    <property type="entry name" value="DCUN1"/>
    <property type="match status" value="1"/>
</dbReference>
<dbReference type="GO" id="GO:0031624">
    <property type="term" value="F:ubiquitin conjugating enzyme binding"/>
    <property type="evidence" value="ECO:0007669"/>
    <property type="project" value="TreeGrafter"/>
</dbReference>
<dbReference type="SUPFAM" id="SSF46934">
    <property type="entry name" value="UBA-like"/>
    <property type="match status" value="1"/>
</dbReference>
<evidence type="ECO:0000256" key="2">
    <source>
        <dbReference type="RuleBase" id="RU410713"/>
    </source>
</evidence>
<name>A0A8F2VXZ3_CANAR</name>
<dbReference type="Gene3D" id="1.10.238.10">
    <property type="entry name" value="EF-hand"/>
    <property type="match status" value="1"/>
</dbReference>
<evidence type="ECO:0000313" key="4">
    <source>
        <dbReference type="EMBL" id="QWW21851.1"/>
    </source>
</evidence>
<dbReference type="EMBL" id="CP076749">
    <property type="protein sequence ID" value="QWW21851.1"/>
    <property type="molecule type" value="Genomic_DNA"/>
</dbReference>
<protein>
    <recommendedName>
        <fullName evidence="2">Defective in cullin neddylation protein</fullName>
    </recommendedName>
</protein>
<dbReference type="GO" id="GO:0000151">
    <property type="term" value="C:ubiquitin ligase complex"/>
    <property type="evidence" value="ECO:0007669"/>
    <property type="project" value="TreeGrafter"/>
</dbReference>
<dbReference type="Gene3D" id="1.10.238.200">
    <property type="entry name" value="Cullin, PONY binding domain"/>
    <property type="match status" value="1"/>
</dbReference>
<dbReference type="AlphaFoldDB" id="A0A8F2VXZ3"/>
<sequence>MSITISARLSKTNAKAQFIDVTQAKSSVATRYLEQADWNVEEALREYYNENPPYDLKLEKLFDKYMDPENHDLISIDGTLAYLNDLGIDPEEVLSLIVAYVLKSPQTGEFRRNSFVQIWSSLSINTIDGMRSFLLEKENTMETSVDEFEPFYQFVFEFVRGSDSRIKVISSEEAIIYWQMLLDKRFPKSTERLQQWYEFVQETKKSITRDSWNMFFKFLVQVIEKDPSSLSGYDEASAWPSLVDEYIEWLEESGKLQKGDDMSLIF</sequence>
<dbReference type="Pfam" id="PF14555">
    <property type="entry name" value="UBA_4"/>
    <property type="match status" value="1"/>
</dbReference>